<comment type="caution">
    <text evidence="1">The sequence shown here is derived from an EMBL/GenBank/DDBJ whole genome shotgun (WGS) entry which is preliminary data.</text>
</comment>
<evidence type="ECO:0000313" key="1">
    <source>
        <dbReference type="EMBL" id="TFJ99252.1"/>
    </source>
</evidence>
<reference evidence="1 2" key="1">
    <citation type="submission" date="2019-04" db="EMBL/GenBank/DDBJ databases">
        <title>Draft genome of the big-headed turtle Platysternon megacephalum.</title>
        <authorList>
            <person name="Gong S."/>
        </authorList>
    </citation>
    <scope>NUCLEOTIDE SEQUENCE [LARGE SCALE GENOMIC DNA]</scope>
    <source>
        <strain evidence="1">DO16091913</strain>
        <tissue evidence="1">Muscle</tissue>
    </source>
</reference>
<sequence length="90" mass="10064">MESPVLRSPEEIAALYRELSQCPSLCSACIGPEVTTQYGGKYCNVYTEWSQQDLERAESVKFCRQYLIFHDSQAIVYSGPSGTCSEIKGE</sequence>
<dbReference type="EMBL" id="QXTE01000340">
    <property type="protein sequence ID" value="TFJ99252.1"/>
    <property type="molecule type" value="Genomic_DNA"/>
</dbReference>
<dbReference type="Proteomes" id="UP000297703">
    <property type="component" value="Unassembled WGS sequence"/>
</dbReference>
<organism evidence="1 2">
    <name type="scientific">Platysternon megacephalum</name>
    <name type="common">big-headed turtle</name>
    <dbReference type="NCBI Taxonomy" id="55544"/>
    <lineage>
        <taxon>Eukaryota</taxon>
        <taxon>Metazoa</taxon>
        <taxon>Chordata</taxon>
        <taxon>Craniata</taxon>
        <taxon>Vertebrata</taxon>
        <taxon>Euteleostomi</taxon>
        <taxon>Archelosauria</taxon>
        <taxon>Testudinata</taxon>
        <taxon>Testudines</taxon>
        <taxon>Cryptodira</taxon>
        <taxon>Durocryptodira</taxon>
        <taxon>Testudinoidea</taxon>
        <taxon>Platysternidae</taxon>
        <taxon>Platysternon</taxon>
    </lineage>
</organism>
<dbReference type="STRING" id="55544.A0A4D9DWJ4"/>
<evidence type="ECO:0000313" key="2">
    <source>
        <dbReference type="Proteomes" id="UP000297703"/>
    </source>
</evidence>
<name>A0A4D9DWJ4_9SAUR</name>
<protein>
    <submittedName>
        <fullName evidence="1">NACHT, LRR and PYD domains-containing protein 3-like</fullName>
    </submittedName>
</protein>
<accession>A0A4D9DWJ4</accession>
<proteinExistence type="predicted"/>
<gene>
    <name evidence="1" type="ORF">DR999_PMT18732</name>
</gene>
<dbReference type="OrthoDB" id="416344at2759"/>
<dbReference type="AlphaFoldDB" id="A0A4D9DWJ4"/>
<reference evidence="1 2" key="2">
    <citation type="submission" date="2019-04" db="EMBL/GenBank/DDBJ databases">
        <title>The genome sequence of big-headed turtle.</title>
        <authorList>
            <person name="Gong S."/>
        </authorList>
    </citation>
    <scope>NUCLEOTIDE SEQUENCE [LARGE SCALE GENOMIC DNA]</scope>
    <source>
        <strain evidence="1">DO16091913</strain>
        <tissue evidence="1">Muscle</tissue>
    </source>
</reference>
<keyword evidence="2" id="KW-1185">Reference proteome</keyword>